<dbReference type="GO" id="GO:0005516">
    <property type="term" value="F:calmodulin binding"/>
    <property type="evidence" value="ECO:0007669"/>
    <property type="project" value="UniProtKB-KW"/>
</dbReference>
<feature type="region of interest" description="Disordered" evidence="6">
    <location>
        <begin position="1172"/>
        <end position="1214"/>
    </location>
</feature>
<reference evidence="7" key="1">
    <citation type="submission" date="2023-07" db="EMBL/GenBank/DDBJ databases">
        <authorList>
            <consortium name="CYATHOMIX"/>
        </authorList>
    </citation>
    <scope>NUCLEOTIDE SEQUENCE</scope>
    <source>
        <strain evidence="7">N/A</strain>
    </source>
</reference>
<keyword evidence="8" id="KW-1185">Reference proteome</keyword>
<sequence length="1515" mass="172963">MADDESGDPFAAERRKSVRFSSAREEFLFSPDTSRSISQSMHSASTVGDENLFRVPKFKRDKDMTAAAYANIGRNGQELRSAAHESVKMAISPGTQATESKREAKLRKLREMQQNRQSKSTWQKEGSFPTPKIDLARTERSFVEGSTKLDSSRLSGAQKVMHPPKFPYNVPEPRFSDISSIRPSDATFSVDQGGAGNIVCSTPLRHPPPAMGVPAAMIKSTASDSNFVPATRVSSTIKEMVLATDEDYLMTKDERTQHQMEAMAVWCAMILRSQYEDDEFDIGSTKQEANKMLQDLLAKSKTRRASSTTENSKPFKYADYLKKQKRDSIRESANRLFNSSQVPFLIRGAVSSKVFSVRADCCVYSDLRLQTTLLRLFLSFHPAWLHLGLETVYNTEIRVNEGEVFAQVISRFIVQRLFSDPKIMKNKKYAIGSGKLIVTDAGREALHSHFLLHTCLFCYFVETAKANSIIKHNPRMFAKSSSFKCMDDVFAELSREVLSGSGTPLNKAFAKMGFRPTYKQGFADDYNYTVKDFSDLTDGVILGKIIELVTGCPPGSLISRLRNPGGDRLRKIGNVKVCLQTACDRGVDLGAVKAEAITGANKEAILEVLWKLVGVYVGADEERNLRRASLALAHQNNKLNLGAVPDDVSGEQFVLHICKQIGSQLDLKIETLNDLRNGRLLAGAWRIYNPRAPDIRLYPGETLLVKVANAAETELDVPWGLHHSLGLFAHLYLSRLFSIRELHNAATRIQRAYRSYKFFKAIKHFIATHDQPTDTCNRALAGASMSAAEDRSVFATTYIVEDVNNRTEGPNAVCVLKEAPEATKEKTEYVKCRGGDELRSALSKLREEIEAGKLRSGEDREREAREALFTHLTIKLQALVRGFIARRRFRLLVEQKKAQLQEAALRERAATVIQAYARGYLARNRFRDMVLEKKAIKRAELEKRSAMIMQADSLGVVGRVCYRALLEKIRIEEKRKNEAARKIQRAFRKYQLRKLKRRERQELWTKMNKAATLIQSVFRMHLARKELHRLKKLKEFTERQEVKRKNWAAVVIQRWYRQTIAKRRYQRIQQDMRLKRDHMNRVVEQMKKVHAACRIQRAYRAHRLREQMRAERRKIWAKLENAAIGIQKYARGMLARKRYAELREMRQKELKNIIIVQSCVRGFLARRQVREMSAQRHSHRENDTVFEDTQENAPSTSLENAPSTSLECAPSTSTGYGEKHVIDLERLRRLQRRVRENERKQKCYSTLLEACERKLSEEDSSIIQESATEQPQTQTNFQYEPTSEDQTIAATKIQAWWRGCLVRAELREHLHRRRSYMIAYLGNVAAEQPEDVVDNIALDALPVHTKIHDAVEMLFNPKMYITKVGAFILNRVTALTPHLCAYFVVDAQGLAALLDFFGQKSTGRGPGTADILSILAEVFLRVLECREAVVEAEVNALLEDCAKSALHIFHAFYVYPQIVYLFGKAILAIHRRPEAAVYFDKAPFYMNYARRRFARFPHTDARRAILEEMINEMPY</sequence>
<dbReference type="GO" id="GO:0000922">
    <property type="term" value="C:spindle pole"/>
    <property type="evidence" value="ECO:0007669"/>
    <property type="project" value="TreeGrafter"/>
</dbReference>
<name>A0AA36H1K2_CYLNA</name>
<dbReference type="InterPro" id="IPR051185">
    <property type="entry name" value="ASPM"/>
</dbReference>
<dbReference type="PROSITE" id="PS50096">
    <property type="entry name" value="IQ"/>
    <property type="match status" value="10"/>
</dbReference>
<evidence type="ECO:0000256" key="5">
    <source>
        <dbReference type="SAM" id="Coils"/>
    </source>
</evidence>
<evidence type="ECO:0000256" key="3">
    <source>
        <dbReference type="ARBA" id="ARBA00022737"/>
    </source>
</evidence>
<dbReference type="GO" id="GO:0051295">
    <property type="term" value="P:establishment of meiotic spindle localization"/>
    <property type="evidence" value="ECO:0007669"/>
    <property type="project" value="TreeGrafter"/>
</dbReference>
<dbReference type="Pfam" id="PF00612">
    <property type="entry name" value="IQ"/>
    <property type="match status" value="8"/>
</dbReference>
<feature type="region of interest" description="Disordered" evidence="6">
    <location>
        <begin position="144"/>
        <end position="168"/>
    </location>
</feature>
<dbReference type="PANTHER" id="PTHR22706">
    <property type="entry name" value="ASSEMBLY FACTOR FOR SPINDLE MICROTUBULES"/>
    <property type="match status" value="1"/>
</dbReference>
<organism evidence="7 8">
    <name type="scientific">Cylicocyclus nassatus</name>
    <name type="common">Nematode worm</name>
    <dbReference type="NCBI Taxonomy" id="53992"/>
    <lineage>
        <taxon>Eukaryota</taxon>
        <taxon>Metazoa</taxon>
        <taxon>Ecdysozoa</taxon>
        <taxon>Nematoda</taxon>
        <taxon>Chromadorea</taxon>
        <taxon>Rhabditida</taxon>
        <taxon>Rhabditina</taxon>
        <taxon>Rhabditomorpha</taxon>
        <taxon>Strongyloidea</taxon>
        <taxon>Strongylidae</taxon>
        <taxon>Cylicocyclus</taxon>
    </lineage>
</organism>
<keyword evidence="3" id="KW-0677">Repeat</keyword>
<evidence type="ECO:0000313" key="8">
    <source>
        <dbReference type="Proteomes" id="UP001176961"/>
    </source>
</evidence>
<evidence type="ECO:0000256" key="6">
    <source>
        <dbReference type="SAM" id="MobiDB-lite"/>
    </source>
</evidence>
<evidence type="ECO:0000256" key="2">
    <source>
        <dbReference type="ARBA" id="ARBA00022490"/>
    </source>
</evidence>
<dbReference type="EMBL" id="CATQJL010000305">
    <property type="protein sequence ID" value="CAJ0602024.1"/>
    <property type="molecule type" value="Genomic_DNA"/>
</dbReference>
<dbReference type="CDD" id="cd23766">
    <property type="entry name" value="IQCG"/>
    <property type="match status" value="1"/>
</dbReference>
<feature type="coiled-coil region" evidence="5">
    <location>
        <begin position="962"/>
        <end position="989"/>
    </location>
</feature>
<keyword evidence="4" id="KW-0112">Calmodulin-binding</keyword>
<evidence type="ECO:0008006" key="9">
    <source>
        <dbReference type="Google" id="ProtNLM"/>
    </source>
</evidence>
<dbReference type="Gene3D" id="1.10.418.10">
    <property type="entry name" value="Calponin-like domain"/>
    <property type="match status" value="1"/>
</dbReference>
<comment type="caution">
    <text evidence="7">The sequence shown here is derived from an EMBL/GenBank/DDBJ whole genome shotgun (WGS) entry which is preliminary data.</text>
</comment>
<dbReference type="GO" id="GO:0000278">
    <property type="term" value="P:mitotic cell cycle"/>
    <property type="evidence" value="ECO:0007669"/>
    <property type="project" value="TreeGrafter"/>
</dbReference>
<proteinExistence type="predicted"/>
<dbReference type="SMART" id="SM00015">
    <property type="entry name" value="IQ"/>
    <property type="match status" value="10"/>
</dbReference>
<evidence type="ECO:0000256" key="1">
    <source>
        <dbReference type="ARBA" id="ARBA00004496"/>
    </source>
</evidence>
<dbReference type="Proteomes" id="UP001176961">
    <property type="component" value="Unassembled WGS sequence"/>
</dbReference>
<dbReference type="SUPFAM" id="SSF47576">
    <property type="entry name" value="Calponin-homology domain, CH-domain"/>
    <property type="match status" value="1"/>
</dbReference>
<gene>
    <name evidence="7" type="ORF">CYNAS_LOCUS14007</name>
</gene>
<feature type="compositionally biased region" description="Polar residues" evidence="6">
    <location>
        <begin position="1191"/>
        <end position="1214"/>
    </location>
</feature>
<evidence type="ECO:0000313" key="7">
    <source>
        <dbReference type="EMBL" id="CAJ0602024.1"/>
    </source>
</evidence>
<dbReference type="InterPro" id="IPR000048">
    <property type="entry name" value="IQ_motif_EF-hand-BS"/>
</dbReference>
<dbReference type="CDD" id="cd21223">
    <property type="entry name" value="CH_ASPM_rpt1"/>
    <property type="match status" value="1"/>
</dbReference>
<dbReference type="InterPro" id="IPR036872">
    <property type="entry name" value="CH_dom_sf"/>
</dbReference>
<keyword evidence="5" id="KW-0175">Coiled coil</keyword>
<protein>
    <recommendedName>
        <fullName evidence="9">Calponin-homology (CH) domain-containing protein</fullName>
    </recommendedName>
</protein>
<dbReference type="PANTHER" id="PTHR22706:SF1">
    <property type="entry name" value="ASSEMBLY FACTOR FOR SPINDLE MICROTUBULES"/>
    <property type="match status" value="1"/>
</dbReference>
<dbReference type="CDD" id="cd23767">
    <property type="entry name" value="IQCD"/>
    <property type="match status" value="3"/>
</dbReference>
<dbReference type="GO" id="GO:0007051">
    <property type="term" value="P:spindle organization"/>
    <property type="evidence" value="ECO:0007669"/>
    <property type="project" value="TreeGrafter"/>
</dbReference>
<dbReference type="Gene3D" id="1.20.5.190">
    <property type="match status" value="4"/>
</dbReference>
<dbReference type="GO" id="GO:0005737">
    <property type="term" value="C:cytoplasm"/>
    <property type="evidence" value="ECO:0007669"/>
    <property type="project" value="UniProtKB-SubCell"/>
</dbReference>
<comment type="subcellular location">
    <subcellularLocation>
        <location evidence="1">Cytoplasm</location>
    </subcellularLocation>
</comment>
<keyword evidence="2" id="KW-0963">Cytoplasm</keyword>
<evidence type="ECO:0000256" key="4">
    <source>
        <dbReference type="ARBA" id="ARBA00022860"/>
    </source>
</evidence>
<accession>A0AA36H1K2</accession>